<name>A0A8S1JUP4_PARPR</name>
<evidence type="ECO:0000313" key="2">
    <source>
        <dbReference type="EMBL" id="CAD8044160.1"/>
    </source>
</evidence>
<protein>
    <recommendedName>
        <fullName evidence="4">Transmembrane protein</fullName>
    </recommendedName>
</protein>
<feature type="signal peptide" evidence="1">
    <location>
        <begin position="1"/>
        <end position="15"/>
    </location>
</feature>
<dbReference type="EMBL" id="CAJJDM010000003">
    <property type="protein sequence ID" value="CAD8044160.1"/>
    <property type="molecule type" value="Genomic_DNA"/>
</dbReference>
<feature type="chain" id="PRO_5035799841" description="Transmembrane protein" evidence="1">
    <location>
        <begin position="16"/>
        <end position="272"/>
    </location>
</feature>
<comment type="caution">
    <text evidence="2">The sequence shown here is derived from an EMBL/GenBank/DDBJ whole genome shotgun (WGS) entry which is preliminary data.</text>
</comment>
<keyword evidence="3" id="KW-1185">Reference proteome</keyword>
<dbReference type="Proteomes" id="UP000688137">
    <property type="component" value="Unassembled WGS sequence"/>
</dbReference>
<reference evidence="2" key="1">
    <citation type="submission" date="2021-01" db="EMBL/GenBank/DDBJ databases">
        <authorList>
            <consortium name="Genoscope - CEA"/>
            <person name="William W."/>
        </authorList>
    </citation>
    <scope>NUCLEOTIDE SEQUENCE</scope>
</reference>
<evidence type="ECO:0000256" key="1">
    <source>
        <dbReference type="SAM" id="SignalP"/>
    </source>
</evidence>
<evidence type="ECO:0000313" key="3">
    <source>
        <dbReference type="Proteomes" id="UP000688137"/>
    </source>
</evidence>
<sequence>MIIYLILLPYQLTQANWNIQIQYSTLCTCKQINQPYLCSSSQFCQLDLDFECTEVLNYNCSYFNEQTVLYLCSQLDRCFLKDSKCVELNNCTELTGLTDQECYQQSNRCGTSQNNVCQLTQCKSYLNQNDCNKSLFNIRFDNVGYGNVCYWNNLIQQCENLLCENVSVDQCLQYTNLCQIVNNLCTWATCPNSSIENCNFVWEGSQRNAIQPCVLINGICQNANGPQDLNAKDCTQNTLYTYIYTSENNCQQCQYSIQLYMQILLFIILLYN</sequence>
<dbReference type="OMA" id="YLNQNDC"/>
<accession>A0A8S1JUP4</accession>
<keyword evidence="1" id="KW-0732">Signal</keyword>
<organism evidence="2 3">
    <name type="scientific">Paramecium primaurelia</name>
    <dbReference type="NCBI Taxonomy" id="5886"/>
    <lineage>
        <taxon>Eukaryota</taxon>
        <taxon>Sar</taxon>
        <taxon>Alveolata</taxon>
        <taxon>Ciliophora</taxon>
        <taxon>Intramacronucleata</taxon>
        <taxon>Oligohymenophorea</taxon>
        <taxon>Peniculida</taxon>
        <taxon>Parameciidae</taxon>
        <taxon>Paramecium</taxon>
    </lineage>
</organism>
<proteinExistence type="predicted"/>
<dbReference type="AlphaFoldDB" id="A0A8S1JUP4"/>
<evidence type="ECO:0008006" key="4">
    <source>
        <dbReference type="Google" id="ProtNLM"/>
    </source>
</evidence>
<gene>
    <name evidence="2" type="ORF">PPRIM_AZ9-3.1.T0060242</name>
</gene>